<evidence type="ECO:0000313" key="2">
    <source>
        <dbReference type="EMBL" id="MBY8821765.1"/>
    </source>
</evidence>
<evidence type="ECO:0000256" key="1">
    <source>
        <dbReference type="ARBA" id="ARBA00005254"/>
    </source>
</evidence>
<dbReference type="SUPFAM" id="SSF52096">
    <property type="entry name" value="ClpP/crotonase"/>
    <property type="match status" value="1"/>
</dbReference>
<accession>A0ABS7PKE7</accession>
<dbReference type="Proteomes" id="UP000706039">
    <property type="component" value="Unassembled WGS sequence"/>
</dbReference>
<evidence type="ECO:0000313" key="3">
    <source>
        <dbReference type="Proteomes" id="UP000706039"/>
    </source>
</evidence>
<dbReference type="CDD" id="cd06558">
    <property type="entry name" value="crotonase-like"/>
    <property type="match status" value="1"/>
</dbReference>
<comment type="caution">
    <text evidence="2">The sequence shown here is derived from an EMBL/GenBank/DDBJ whole genome shotgun (WGS) entry which is preliminary data.</text>
</comment>
<dbReference type="PANTHER" id="PTHR42964:SF1">
    <property type="entry name" value="POLYKETIDE BIOSYNTHESIS ENOYL-COA HYDRATASE PKSH-RELATED"/>
    <property type="match status" value="1"/>
</dbReference>
<dbReference type="Pfam" id="PF00378">
    <property type="entry name" value="ECH_1"/>
    <property type="match status" value="1"/>
</dbReference>
<keyword evidence="3" id="KW-1185">Reference proteome</keyword>
<comment type="similarity">
    <text evidence="1">Belongs to the enoyl-CoA hydratase/isomerase family.</text>
</comment>
<dbReference type="InterPro" id="IPR029045">
    <property type="entry name" value="ClpP/crotonase-like_dom_sf"/>
</dbReference>
<protein>
    <submittedName>
        <fullName evidence="2">Enoyl-CoA hydratase/isomerase family protein</fullName>
    </submittedName>
</protein>
<gene>
    <name evidence="2" type="ORF">K7G82_05650</name>
</gene>
<dbReference type="EMBL" id="JAINVV010000003">
    <property type="protein sequence ID" value="MBY8821765.1"/>
    <property type="molecule type" value="Genomic_DNA"/>
</dbReference>
<reference evidence="2 3" key="1">
    <citation type="submission" date="2021-08" db="EMBL/GenBank/DDBJ databases">
        <authorList>
            <person name="Tuo L."/>
        </authorList>
    </citation>
    <scope>NUCLEOTIDE SEQUENCE [LARGE SCALE GENOMIC DNA]</scope>
    <source>
        <strain evidence="2 3">JCM 31229</strain>
    </source>
</reference>
<proteinExistence type="inferred from homology"/>
<dbReference type="PANTHER" id="PTHR42964">
    <property type="entry name" value="ENOYL-COA HYDRATASE"/>
    <property type="match status" value="1"/>
</dbReference>
<dbReference type="InterPro" id="IPR001753">
    <property type="entry name" value="Enoyl-CoA_hydra/iso"/>
</dbReference>
<dbReference type="InterPro" id="IPR051683">
    <property type="entry name" value="Enoyl-CoA_Hydratase/Isomerase"/>
</dbReference>
<sequence>MVQSGQWSVQGRTRMIRGGQTIRFDTLNYRVDDGVALIELNRPARLNAVNSVMSRELPEAWRLFDRDPAAIVAIVTGAGGKAFCTGADLADLPEMITDEAGAPSIASIRWTPHQNHVWKPVICAVNGMVLGGGLHFVAECDIILASDEATFADPHVSVGLVAALEPIALARRMPMGAVLRLALAGNGEKMSAQDAHRLGMVDEICAGEELIERARRLADRIRRNSPSAMAATKKAIWSAKERGLHDASTDGWDAIVAHNQGHDFAEGIKAFGERRPPRWAAYAGTDEPS</sequence>
<name>A0ABS7PKE7_9SPHN</name>
<dbReference type="Gene3D" id="3.90.226.10">
    <property type="entry name" value="2-enoyl-CoA Hydratase, Chain A, domain 1"/>
    <property type="match status" value="1"/>
</dbReference>
<organism evidence="2 3">
    <name type="scientific">Sphingomonas colocasiae</name>
    <dbReference type="NCBI Taxonomy" id="1848973"/>
    <lineage>
        <taxon>Bacteria</taxon>
        <taxon>Pseudomonadati</taxon>
        <taxon>Pseudomonadota</taxon>
        <taxon>Alphaproteobacteria</taxon>
        <taxon>Sphingomonadales</taxon>
        <taxon>Sphingomonadaceae</taxon>
        <taxon>Sphingomonas</taxon>
    </lineage>
</organism>